<sequence>MARMIMEYIDARECETRSLDTYTSIARHEALPPATATYDDDGAKGSDEHTQEAALDGVFLAAEYHAYSSAGSYDKHDGKRDVISPALMPGISPEDGEKPEYFDAE</sequence>
<name>A0A9W8N3C6_9PEZI</name>
<feature type="compositionally biased region" description="Basic and acidic residues" evidence="1">
    <location>
        <begin position="95"/>
        <end position="105"/>
    </location>
</feature>
<protein>
    <submittedName>
        <fullName evidence="2">Uncharacterized protein</fullName>
    </submittedName>
</protein>
<proteinExistence type="predicted"/>
<dbReference type="EMBL" id="JANPWZ010003541">
    <property type="protein sequence ID" value="KAJ3552211.1"/>
    <property type="molecule type" value="Genomic_DNA"/>
</dbReference>
<feature type="compositionally biased region" description="Basic and acidic residues" evidence="1">
    <location>
        <begin position="41"/>
        <end position="50"/>
    </location>
</feature>
<gene>
    <name evidence="2" type="ORF">NPX13_g11169</name>
</gene>
<feature type="compositionally biased region" description="Basic and acidic residues" evidence="1">
    <location>
        <begin position="73"/>
        <end position="82"/>
    </location>
</feature>
<reference evidence="2" key="1">
    <citation type="submission" date="2022-07" db="EMBL/GenBank/DDBJ databases">
        <title>Genome Sequence of Xylaria arbuscula.</title>
        <authorList>
            <person name="Buettner E."/>
        </authorList>
    </citation>
    <scope>NUCLEOTIDE SEQUENCE</scope>
    <source>
        <strain evidence="2">VT107</strain>
    </source>
</reference>
<comment type="caution">
    <text evidence="2">The sequence shown here is derived from an EMBL/GenBank/DDBJ whole genome shotgun (WGS) entry which is preliminary data.</text>
</comment>
<dbReference type="AlphaFoldDB" id="A0A9W8N3C6"/>
<organism evidence="2 3">
    <name type="scientific">Xylaria arbuscula</name>
    <dbReference type="NCBI Taxonomy" id="114810"/>
    <lineage>
        <taxon>Eukaryota</taxon>
        <taxon>Fungi</taxon>
        <taxon>Dikarya</taxon>
        <taxon>Ascomycota</taxon>
        <taxon>Pezizomycotina</taxon>
        <taxon>Sordariomycetes</taxon>
        <taxon>Xylariomycetidae</taxon>
        <taxon>Xylariales</taxon>
        <taxon>Xylariaceae</taxon>
        <taxon>Xylaria</taxon>
    </lineage>
</organism>
<dbReference type="Proteomes" id="UP001148614">
    <property type="component" value="Unassembled WGS sequence"/>
</dbReference>
<evidence type="ECO:0000313" key="3">
    <source>
        <dbReference type="Proteomes" id="UP001148614"/>
    </source>
</evidence>
<feature type="region of interest" description="Disordered" evidence="1">
    <location>
        <begin position="31"/>
        <end position="50"/>
    </location>
</feature>
<feature type="region of interest" description="Disordered" evidence="1">
    <location>
        <begin position="70"/>
        <end position="105"/>
    </location>
</feature>
<keyword evidence="3" id="KW-1185">Reference proteome</keyword>
<evidence type="ECO:0000313" key="2">
    <source>
        <dbReference type="EMBL" id="KAJ3552211.1"/>
    </source>
</evidence>
<evidence type="ECO:0000256" key="1">
    <source>
        <dbReference type="SAM" id="MobiDB-lite"/>
    </source>
</evidence>
<accession>A0A9W8N3C6</accession>